<proteinExistence type="predicted"/>
<protein>
    <submittedName>
        <fullName evidence="1">Uncharacterized protein</fullName>
    </submittedName>
</protein>
<dbReference type="HOGENOM" id="CLU_959951_0_0_1"/>
<reference evidence="1 2" key="1">
    <citation type="submission" date="2014-04" db="EMBL/GenBank/DDBJ databases">
        <authorList>
            <consortium name="DOE Joint Genome Institute"/>
            <person name="Kuo A."/>
            <person name="Gay G."/>
            <person name="Dore J."/>
            <person name="Kohler A."/>
            <person name="Nagy L.G."/>
            <person name="Floudas D."/>
            <person name="Copeland A."/>
            <person name="Barry K.W."/>
            <person name="Cichocki N."/>
            <person name="Veneault-Fourrey C."/>
            <person name="LaButti K."/>
            <person name="Lindquist E.A."/>
            <person name="Lipzen A."/>
            <person name="Lundell T."/>
            <person name="Morin E."/>
            <person name="Murat C."/>
            <person name="Sun H."/>
            <person name="Tunlid A."/>
            <person name="Henrissat B."/>
            <person name="Grigoriev I.V."/>
            <person name="Hibbett D.S."/>
            <person name="Martin F."/>
            <person name="Nordberg H.P."/>
            <person name="Cantor M.N."/>
            <person name="Hua S.X."/>
        </authorList>
    </citation>
    <scope>NUCLEOTIDE SEQUENCE [LARGE SCALE GENOMIC DNA]</scope>
    <source>
        <strain evidence="2">h7</strain>
    </source>
</reference>
<dbReference type="AlphaFoldDB" id="A0A0C3CIM4"/>
<dbReference type="EMBL" id="KN831775">
    <property type="protein sequence ID" value="KIM43466.1"/>
    <property type="molecule type" value="Genomic_DNA"/>
</dbReference>
<gene>
    <name evidence="1" type="ORF">M413DRAFT_25829</name>
</gene>
<reference evidence="2" key="2">
    <citation type="submission" date="2015-01" db="EMBL/GenBank/DDBJ databases">
        <title>Evolutionary Origins and Diversification of the Mycorrhizal Mutualists.</title>
        <authorList>
            <consortium name="DOE Joint Genome Institute"/>
            <consortium name="Mycorrhizal Genomics Consortium"/>
            <person name="Kohler A."/>
            <person name="Kuo A."/>
            <person name="Nagy L.G."/>
            <person name="Floudas D."/>
            <person name="Copeland A."/>
            <person name="Barry K.W."/>
            <person name="Cichocki N."/>
            <person name="Veneault-Fourrey C."/>
            <person name="LaButti K."/>
            <person name="Lindquist E.A."/>
            <person name="Lipzen A."/>
            <person name="Lundell T."/>
            <person name="Morin E."/>
            <person name="Murat C."/>
            <person name="Riley R."/>
            <person name="Ohm R."/>
            <person name="Sun H."/>
            <person name="Tunlid A."/>
            <person name="Henrissat B."/>
            <person name="Grigoriev I.V."/>
            <person name="Hibbett D.S."/>
            <person name="Martin F."/>
        </authorList>
    </citation>
    <scope>NUCLEOTIDE SEQUENCE [LARGE SCALE GENOMIC DNA]</scope>
    <source>
        <strain evidence="2">h7</strain>
    </source>
</reference>
<evidence type="ECO:0000313" key="1">
    <source>
        <dbReference type="EMBL" id="KIM43466.1"/>
    </source>
</evidence>
<evidence type="ECO:0000313" key="2">
    <source>
        <dbReference type="Proteomes" id="UP000053424"/>
    </source>
</evidence>
<accession>A0A0C3CIM4</accession>
<sequence length="290" mass="31968">MGCEEAEGDHFNAFIDRVISAELQLQDAPTAPYVQKHLSSAHELSALLLSTTYELEDRITAIDYNMPGTLDDDIAQLVSVLVLACVPPLIVAIELNKDASKVSVWLTNRGDARGADSKNLSFDLGRSRLAVSLVAPAVDTALPTLAKAKHALLRAHLSTQAARFHRRDKWIRLDEPSERTVNSAVVDTILLAHYIFVTSNPACQSLCHTHRQYSPLSLSSHMFVAGVERRVRIGFDDDTKERKWATSGKLKTLGCSSLVLWAIAEVRNASSPPMNRSRLPVLSWKLACFV</sequence>
<organism evidence="1 2">
    <name type="scientific">Hebeloma cylindrosporum</name>
    <dbReference type="NCBI Taxonomy" id="76867"/>
    <lineage>
        <taxon>Eukaryota</taxon>
        <taxon>Fungi</taxon>
        <taxon>Dikarya</taxon>
        <taxon>Basidiomycota</taxon>
        <taxon>Agaricomycotina</taxon>
        <taxon>Agaricomycetes</taxon>
        <taxon>Agaricomycetidae</taxon>
        <taxon>Agaricales</taxon>
        <taxon>Agaricineae</taxon>
        <taxon>Hymenogastraceae</taxon>
        <taxon>Hebeloma</taxon>
    </lineage>
</organism>
<keyword evidence="2" id="KW-1185">Reference proteome</keyword>
<dbReference type="Proteomes" id="UP000053424">
    <property type="component" value="Unassembled WGS sequence"/>
</dbReference>
<name>A0A0C3CIM4_HEBCY</name>